<dbReference type="OrthoDB" id="634389at2"/>
<dbReference type="PANTHER" id="PTHR36459">
    <property type="entry name" value="ORF"/>
    <property type="match status" value="1"/>
</dbReference>
<comment type="caution">
    <text evidence="3">The sequence shown here is derived from an EMBL/GenBank/DDBJ whole genome shotgun (WGS) entry which is preliminary data.</text>
</comment>
<dbReference type="AlphaFoldDB" id="A0A2D0MZF7"/>
<organism evidence="3 4">
    <name type="scientific">Flavilitoribacter nigricans (strain ATCC 23147 / DSM 23189 / NBRC 102662 / NCIMB 1420 / SS-2)</name>
    <name type="common">Lewinella nigricans</name>
    <dbReference type="NCBI Taxonomy" id="1122177"/>
    <lineage>
        <taxon>Bacteria</taxon>
        <taxon>Pseudomonadati</taxon>
        <taxon>Bacteroidota</taxon>
        <taxon>Saprospiria</taxon>
        <taxon>Saprospirales</taxon>
        <taxon>Lewinellaceae</taxon>
        <taxon>Flavilitoribacter</taxon>
    </lineage>
</organism>
<protein>
    <submittedName>
        <fullName evidence="3">Fatty acid desaturase</fullName>
    </submittedName>
</protein>
<dbReference type="InterPro" id="IPR005804">
    <property type="entry name" value="FA_desaturase_dom"/>
</dbReference>
<dbReference type="EMBL" id="PDUD01000072">
    <property type="protein sequence ID" value="PHN00843.1"/>
    <property type="molecule type" value="Genomic_DNA"/>
</dbReference>
<reference evidence="3 4" key="1">
    <citation type="submission" date="2017-10" db="EMBL/GenBank/DDBJ databases">
        <title>The draft genome sequence of Lewinella nigricans NBRC 102662.</title>
        <authorList>
            <person name="Wang K."/>
        </authorList>
    </citation>
    <scope>NUCLEOTIDE SEQUENCE [LARGE SCALE GENOMIC DNA]</scope>
    <source>
        <strain evidence="3 4">NBRC 102662</strain>
    </source>
</reference>
<keyword evidence="1" id="KW-0472">Membrane</keyword>
<evidence type="ECO:0000256" key="1">
    <source>
        <dbReference type="SAM" id="Phobius"/>
    </source>
</evidence>
<name>A0A2D0MZF7_FLAN2</name>
<feature type="transmembrane region" description="Helical" evidence="1">
    <location>
        <begin position="37"/>
        <end position="57"/>
    </location>
</feature>
<sequence>MKELATIHDPVFVPRDDYSALDRFFLSMIRDERDLPFVYLSLKITLIMIPIGLALYFTSGWIFAALAVTYFVVNNFVFKGPFGLMLHCTSHRKWFKSNYESLNKYLPWVVGPFFGQSPETYYSHHIHMHHSENNLPDDLSSTMFYQRDNFREWFRYFWNFFWKAIIELIQYFISRDRRKLARKVAVGEYVFLGVVIALCVVNFWATFHVFILPFLLSRIVMMMGNWSQHSFVDPTDPGNPFYNSITCINHKYNHKCWNDGYHISHHQRPHMHWTEHPIYFRKTIDDYAKHQALIFDGLDFLGVFFHLMRGRYDVLADHLVNVDNMFESKEEAIAVMKRRTQRFADNWQPSEDMVMATA</sequence>
<keyword evidence="4" id="KW-1185">Reference proteome</keyword>
<keyword evidence="1" id="KW-0812">Transmembrane</keyword>
<evidence type="ECO:0000259" key="2">
    <source>
        <dbReference type="Pfam" id="PF00487"/>
    </source>
</evidence>
<dbReference type="Proteomes" id="UP000223913">
    <property type="component" value="Unassembled WGS sequence"/>
</dbReference>
<feature type="transmembrane region" description="Helical" evidence="1">
    <location>
        <begin position="63"/>
        <end position="86"/>
    </location>
</feature>
<keyword evidence="1" id="KW-1133">Transmembrane helix</keyword>
<dbReference type="RefSeq" id="WP_099155743.1">
    <property type="nucleotide sequence ID" value="NZ_PDUD01000072.1"/>
</dbReference>
<dbReference type="PANTHER" id="PTHR36459:SF1">
    <property type="entry name" value="FATTY ACID DESATURASE DOMAIN-CONTAINING PROTEIN-RELATED"/>
    <property type="match status" value="1"/>
</dbReference>
<evidence type="ECO:0000313" key="4">
    <source>
        <dbReference type="Proteomes" id="UP000223913"/>
    </source>
</evidence>
<gene>
    <name evidence="3" type="ORF">CRP01_40115</name>
</gene>
<dbReference type="Pfam" id="PF00487">
    <property type="entry name" value="FA_desaturase"/>
    <property type="match status" value="1"/>
</dbReference>
<feature type="domain" description="Fatty acid desaturase" evidence="2">
    <location>
        <begin position="60"/>
        <end position="295"/>
    </location>
</feature>
<accession>A0A2D0MZF7</accession>
<proteinExistence type="predicted"/>
<feature type="transmembrane region" description="Helical" evidence="1">
    <location>
        <begin position="189"/>
        <end position="216"/>
    </location>
</feature>
<evidence type="ECO:0000313" key="3">
    <source>
        <dbReference type="EMBL" id="PHN00843.1"/>
    </source>
</evidence>
<dbReference type="GO" id="GO:0006629">
    <property type="term" value="P:lipid metabolic process"/>
    <property type="evidence" value="ECO:0007669"/>
    <property type="project" value="InterPro"/>
</dbReference>